<keyword evidence="10" id="KW-0472">Membrane</keyword>
<dbReference type="GO" id="GO:0003723">
    <property type="term" value="F:RNA binding"/>
    <property type="evidence" value="ECO:0007669"/>
    <property type="project" value="UniProtKB-KW"/>
</dbReference>
<name>A0A7V4U117_CALAY</name>
<keyword evidence="7" id="KW-0378">Hydrolase</keyword>
<evidence type="ECO:0000313" key="12">
    <source>
        <dbReference type="EMBL" id="HGY56031.1"/>
    </source>
</evidence>
<dbReference type="AlphaFoldDB" id="A0A7V4U117"/>
<dbReference type="EMBL" id="DRQG01000093">
    <property type="protein sequence ID" value="HGY56031.1"/>
    <property type="molecule type" value="Genomic_DNA"/>
</dbReference>
<evidence type="ECO:0000256" key="1">
    <source>
        <dbReference type="ARBA" id="ARBA00001946"/>
    </source>
</evidence>
<keyword evidence="8" id="KW-0460">Magnesium</keyword>
<evidence type="ECO:0000256" key="10">
    <source>
        <dbReference type="ARBA" id="ARBA00023136"/>
    </source>
</evidence>
<dbReference type="InterPro" id="IPR012340">
    <property type="entry name" value="NA-bd_OB-fold"/>
</dbReference>
<dbReference type="CDD" id="cd04453">
    <property type="entry name" value="S1_RNase_E"/>
    <property type="match status" value="1"/>
</dbReference>
<dbReference type="SUPFAM" id="SSF50249">
    <property type="entry name" value="Nucleic acid-binding proteins"/>
    <property type="match status" value="1"/>
</dbReference>
<evidence type="ECO:0000256" key="8">
    <source>
        <dbReference type="ARBA" id="ARBA00022842"/>
    </source>
</evidence>
<dbReference type="GO" id="GO:0016787">
    <property type="term" value="F:hydrolase activity"/>
    <property type="evidence" value="ECO:0007669"/>
    <property type="project" value="UniProtKB-KW"/>
</dbReference>
<dbReference type="InterPro" id="IPR003029">
    <property type="entry name" value="S1_domain"/>
</dbReference>
<keyword evidence="3" id="KW-0997">Cell inner membrane</keyword>
<dbReference type="Pfam" id="PF10150">
    <property type="entry name" value="RNase_E_G"/>
    <property type="match status" value="1"/>
</dbReference>
<dbReference type="InterPro" id="IPR019307">
    <property type="entry name" value="RNA-bd_AU-1/RNase_E/G"/>
</dbReference>
<accession>A0A7V4U117</accession>
<comment type="cofactor">
    <cofactor evidence="1">
        <name>Mg(2+)</name>
        <dbReference type="ChEBI" id="CHEBI:18420"/>
    </cofactor>
</comment>
<protein>
    <submittedName>
        <fullName evidence="12">Rne/Rng family ribonuclease</fullName>
    </submittedName>
</protein>
<dbReference type="GO" id="GO:0006364">
    <property type="term" value="P:rRNA processing"/>
    <property type="evidence" value="ECO:0007669"/>
    <property type="project" value="TreeGrafter"/>
</dbReference>
<keyword evidence="2" id="KW-1003">Cell membrane</keyword>
<proteinExistence type="predicted"/>
<dbReference type="Gene3D" id="3.40.1260.20">
    <property type="entry name" value="Ribonuclease E, catalytic domain"/>
    <property type="match status" value="1"/>
</dbReference>
<evidence type="ECO:0000256" key="9">
    <source>
        <dbReference type="ARBA" id="ARBA00022884"/>
    </source>
</evidence>
<comment type="caution">
    <text evidence="12">The sequence shown here is derived from an EMBL/GenBank/DDBJ whole genome shotgun (WGS) entry which is preliminary data.</text>
</comment>
<dbReference type="NCBIfam" id="TIGR00757">
    <property type="entry name" value="RNaseEG"/>
    <property type="match status" value="1"/>
</dbReference>
<evidence type="ECO:0000256" key="7">
    <source>
        <dbReference type="ARBA" id="ARBA00022801"/>
    </source>
</evidence>
<evidence type="ECO:0000256" key="3">
    <source>
        <dbReference type="ARBA" id="ARBA00022519"/>
    </source>
</evidence>
<dbReference type="PROSITE" id="PS50126">
    <property type="entry name" value="S1"/>
    <property type="match status" value="1"/>
</dbReference>
<dbReference type="Gene3D" id="2.40.50.140">
    <property type="entry name" value="Nucleic acid-binding proteins"/>
    <property type="match status" value="1"/>
</dbReference>
<dbReference type="GO" id="GO:0005737">
    <property type="term" value="C:cytoplasm"/>
    <property type="evidence" value="ECO:0007669"/>
    <property type="project" value="TreeGrafter"/>
</dbReference>
<dbReference type="GO" id="GO:0004519">
    <property type="term" value="F:endonuclease activity"/>
    <property type="evidence" value="ECO:0007669"/>
    <property type="project" value="UniProtKB-KW"/>
</dbReference>
<evidence type="ECO:0000256" key="4">
    <source>
        <dbReference type="ARBA" id="ARBA00022722"/>
    </source>
</evidence>
<dbReference type="InterPro" id="IPR004659">
    <property type="entry name" value="RNase_E/G"/>
</dbReference>
<keyword evidence="9" id="KW-0694">RNA-binding</keyword>
<evidence type="ECO:0000259" key="11">
    <source>
        <dbReference type="PROSITE" id="PS50126"/>
    </source>
</evidence>
<keyword evidence="6" id="KW-0255">Endonuclease</keyword>
<dbReference type="GO" id="GO:0004540">
    <property type="term" value="F:RNA nuclease activity"/>
    <property type="evidence" value="ECO:0007669"/>
    <property type="project" value="InterPro"/>
</dbReference>
<feature type="domain" description="S1 motif" evidence="11">
    <location>
        <begin position="39"/>
        <end position="138"/>
    </location>
</feature>
<evidence type="ECO:0000256" key="2">
    <source>
        <dbReference type="ARBA" id="ARBA00022475"/>
    </source>
</evidence>
<evidence type="ECO:0000256" key="5">
    <source>
        <dbReference type="ARBA" id="ARBA00022723"/>
    </source>
</evidence>
<dbReference type="PANTHER" id="PTHR30001:SF1">
    <property type="entry name" value="RIBONUCLEASE E_G-LIKE PROTEIN, CHLOROPLASTIC"/>
    <property type="match status" value="1"/>
</dbReference>
<gene>
    <name evidence="12" type="ORF">ENK44_10030</name>
</gene>
<reference evidence="12" key="1">
    <citation type="journal article" date="2020" name="mSystems">
        <title>Genome- and Community-Level Interaction Insights into Carbon Utilization and Element Cycling Functions of Hydrothermarchaeota in Hydrothermal Sediment.</title>
        <authorList>
            <person name="Zhou Z."/>
            <person name="Liu Y."/>
            <person name="Xu W."/>
            <person name="Pan J."/>
            <person name="Luo Z.H."/>
            <person name="Li M."/>
        </authorList>
    </citation>
    <scope>NUCLEOTIDE SEQUENCE [LARGE SCALE GENOMIC DNA]</scope>
    <source>
        <strain evidence="12">HyVt-577</strain>
    </source>
</reference>
<dbReference type="PANTHER" id="PTHR30001">
    <property type="entry name" value="RIBONUCLEASE"/>
    <property type="match status" value="1"/>
</dbReference>
<dbReference type="Proteomes" id="UP000885779">
    <property type="component" value="Unassembled WGS sequence"/>
</dbReference>
<organism evidence="12">
    <name type="scientific">Caldithrix abyssi</name>
    <dbReference type="NCBI Taxonomy" id="187145"/>
    <lineage>
        <taxon>Bacteria</taxon>
        <taxon>Pseudomonadati</taxon>
        <taxon>Calditrichota</taxon>
        <taxon>Calditrichia</taxon>
        <taxon>Calditrichales</taxon>
        <taxon>Calditrichaceae</taxon>
        <taxon>Caldithrix</taxon>
    </lineage>
</organism>
<dbReference type="SMART" id="SM00316">
    <property type="entry name" value="S1"/>
    <property type="match status" value="1"/>
</dbReference>
<evidence type="ECO:0000256" key="6">
    <source>
        <dbReference type="ARBA" id="ARBA00022759"/>
    </source>
</evidence>
<dbReference type="GO" id="GO:0046872">
    <property type="term" value="F:metal ion binding"/>
    <property type="evidence" value="ECO:0007669"/>
    <property type="project" value="UniProtKB-KW"/>
</dbReference>
<keyword evidence="5" id="KW-0479">Metal-binding</keyword>
<keyword evidence="4" id="KW-0540">Nuclease</keyword>
<sequence>MNKEIVINATNEETRIAILEDSKLVELFVERPEYERMVGDIYKGKVSRVLPGMQAAFIDIGMEQNAFLHFSDVSESYQDYFVDFEEEEEEDVRPKKSRSAFDVAKNMKKNQDILVQIIKEPISTKGCRVTTDISLPGRFVVLMPNQKHIGVSRKISNPKERRRLKDLAKQVLPENFGVIIRTVAEGKKEKSIRKDLNNLITTWRKIEKRIKSLEAPALIYKDMAMASSIIRDLFTSDVNRVLIDSRKLMRELNTYIKEVAPQLSHKIHYYKSKEPIFDHFNIEKEIERMGESKVWLKNGGYLIIEQTEALVSIDVNSGKFIGRKDHESNSLKINLEAAREIARQARLRDLGGLIVIDFIDMLDNENKKKVFMELKKEFAKDRSITKIEEISRFGLIEMTRQRVRPSVIHTINDTCPVCNGSGLVPTLNTTVSAIERWIQRYRSTRGDRRITIHVTPEVYRYMEQGRYNRRLKLMWKYWMKIRLHRDESLKIGEFKVYDRLNEKEIKLEKEK</sequence>